<evidence type="ECO:0000256" key="1">
    <source>
        <dbReference type="ARBA" id="ARBA00023015"/>
    </source>
</evidence>
<dbReference type="HOGENOM" id="CLU_728014_0_0_1"/>
<gene>
    <name evidence="6" type="ORF">UREG_01224</name>
</gene>
<keyword evidence="3" id="KW-0539">Nucleus</keyword>
<feature type="region of interest" description="Disordered" evidence="4">
    <location>
        <begin position="143"/>
        <end position="167"/>
    </location>
</feature>
<dbReference type="PANTHER" id="PTHR47424:SF9">
    <property type="entry name" value="TAH-2"/>
    <property type="match status" value="1"/>
</dbReference>
<protein>
    <recommendedName>
        <fullName evidence="8">Transcription factor domain-containing protein</fullName>
    </recommendedName>
</protein>
<keyword evidence="5" id="KW-0812">Transmembrane</keyword>
<evidence type="ECO:0000256" key="4">
    <source>
        <dbReference type="SAM" id="MobiDB-lite"/>
    </source>
</evidence>
<dbReference type="RefSeq" id="XP_002541708.1">
    <property type="nucleotide sequence ID" value="XM_002541662.1"/>
</dbReference>
<reference evidence="7" key="1">
    <citation type="journal article" date="2009" name="Genome Res.">
        <title>Comparative genomic analyses of the human fungal pathogens Coccidioides and their relatives.</title>
        <authorList>
            <person name="Sharpton T.J."/>
            <person name="Stajich J.E."/>
            <person name="Rounsley S.D."/>
            <person name="Gardner M.J."/>
            <person name="Wortman J.R."/>
            <person name="Jordar V.S."/>
            <person name="Maiti R."/>
            <person name="Kodira C.D."/>
            <person name="Neafsey D.E."/>
            <person name="Zeng Q."/>
            <person name="Hung C.-Y."/>
            <person name="McMahan C."/>
            <person name="Muszewska A."/>
            <person name="Grynberg M."/>
            <person name="Mandel M.A."/>
            <person name="Kellner E.M."/>
            <person name="Barker B.M."/>
            <person name="Galgiani J.N."/>
            <person name="Orbach M.J."/>
            <person name="Kirkland T.N."/>
            <person name="Cole G.T."/>
            <person name="Henn M.R."/>
            <person name="Birren B.W."/>
            <person name="Taylor J.W."/>
        </authorList>
    </citation>
    <scope>NUCLEOTIDE SEQUENCE [LARGE SCALE GENOMIC DNA]</scope>
    <source>
        <strain evidence="7">UAMH 1704</strain>
    </source>
</reference>
<sequence length="380" mass="42114">MYILDCFLSASLGRPNGITSRDAADLFADDAEDDHQISEQEAVETAALRASVRTARLLGEILSSVYAERKISVKFVQKSSKQFQDWKDVLPAALHWRNISLPNEDPRATLAQLHVNLYYFHGVILLTRPFLLQKILNQAGLQNGNGDSARSPEAGRRGPQSPSVQTDSFSAACVRASLYSIDIVQSAILKRTLPRRDPFVIYWLFTASLIIFSNAFCTVYDDTDTTRAMQTSLDLHRYLADTDPLAQRYLQILTSFHDTISSNSDSRMAPRSSASTNQALFSNFFGDRPRVQSPDTRQQAASMQTMEAKRRSTRDDQSLQTGSTPANGEIAPTASSREPLHTSPGMSTTEISPPDYSLDFDNFLSLISQGGDAAYQLDPQ</sequence>
<dbReference type="EMBL" id="CH476615">
    <property type="protein sequence ID" value="EEP76375.1"/>
    <property type="molecule type" value="Genomic_DNA"/>
</dbReference>
<keyword evidence="7" id="KW-1185">Reference proteome</keyword>
<dbReference type="GO" id="GO:0000978">
    <property type="term" value="F:RNA polymerase II cis-regulatory region sequence-specific DNA binding"/>
    <property type="evidence" value="ECO:0007669"/>
    <property type="project" value="TreeGrafter"/>
</dbReference>
<evidence type="ECO:0000256" key="3">
    <source>
        <dbReference type="ARBA" id="ARBA00023242"/>
    </source>
</evidence>
<dbReference type="OMA" id="HADFAFR"/>
<dbReference type="InParanoid" id="C4JGX3"/>
<evidence type="ECO:0000313" key="6">
    <source>
        <dbReference type="EMBL" id="EEP76375.1"/>
    </source>
</evidence>
<evidence type="ECO:0000256" key="2">
    <source>
        <dbReference type="ARBA" id="ARBA00023163"/>
    </source>
</evidence>
<dbReference type="GO" id="GO:0000981">
    <property type="term" value="F:DNA-binding transcription factor activity, RNA polymerase II-specific"/>
    <property type="evidence" value="ECO:0007669"/>
    <property type="project" value="TreeGrafter"/>
</dbReference>
<name>C4JGX3_UNCRE</name>
<proteinExistence type="predicted"/>
<accession>C4JGX3</accession>
<dbReference type="GeneID" id="8439908"/>
<dbReference type="AlphaFoldDB" id="C4JGX3"/>
<dbReference type="InterPro" id="IPR051127">
    <property type="entry name" value="Fungal_SecMet_Regulators"/>
</dbReference>
<feature type="compositionally biased region" description="Basic and acidic residues" evidence="4">
    <location>
        <begin position="307"/>
        <end position="317"/>
    </location>
</feature>
<dbReference type="GO" id="GO:0000435">
    <property type="term" value="P:positive regulation of transcription from RNA polymerase II promoter by galactose"/>
    <property type="evidence" value="ECO:0007669"/>
    <property type="project" value="TreeGrafter"/>
</dbReference>
<evidence type="ECO:0008006" key="8">
    <source>
        <dbReference type="Google" id="ProtNLM"/>
    </source>
</evidence>
<dbReference type="STRING" id="336963.C4JGX3"/>
<dbReference type="OrthoDB" id="47007at2759"/>
<keyword evidence="5" id="KW-0472">Membrane</keyword>
<dbReference type="PANTHER" id="PTHR47424">
    <property type="entry name" value="REGULATORY PROTEIN GAL4"/>
    <property type="match status" value="1"/>
</dbReference>
<organism evidence="6 7">
    <name type="scientific">Uncinocarpus reesii (strain UAMH 1704)</name>
    <dbReference type="NCBI Taxonomy" id="336963"/>
    <lineage>
        <taxon>Eukaryota</taxon>
        <taxon>Fungi</taxon>
        <taxon>Dikarya</taxon>
        <taxon>Ascomycota</taxon>
        <taxon>Pezizomycotina</taxon>
        <taxon>Eurotiomycetes</taxon>
        <taxon>Eurotiomycetidae</taxon>
        <taxon>Onygenales</taxon>
        <taxon>Onygenaceae</taxon>
        <taxon>Uncinocarpus</taxon>
    </lineage>
</organism>
<keyword evidence="2" id="KW-0804">Transcription</keyword>
<keyword evidence="1" id="KW-0805">Transcription regulation</keyword>
<dbReference type="eggNOG" id="ENOG502QVYJ">
    <property type="taxonomic scope" value="Eukaryota"/>
</dbReference>
<dbReference type="VEuPathDB" id="FungiDB:UREG_01224"/>
<dbReference type="CDD" id="cd12148">
    <property type="entry name" value="fungal_TF_MHR"/>
    <property type="match status" value="1"/>
</dbReference>
<feature type="region of interest" description="Disordered" evidence="4">
    <location>
        <begin position="285"/>
        <end position="355"/>
    </location>
</feature>
<dbReference type="GO" id="GO:0005634">
    <property type="term" value="C:nucleus"/>
    <property type="evidence" value="ECO:0007669"/>
    <property type="project" value="TreeGrafter"/>
</dbReference>
<evidence type="ECO:0000313" key="7">
    <source>
        <dbReference type="Proteomes" id="UP000002058"/>
    </source>
</evidence>
<feature type="compositionally biased region" description="Polar residues" evidence="4">
    <location>
        <begin position="293"/>
        <end position="305"/>
    </location>
</feature>
<feature type="transmembrane region" description="Helical" evidence="5">
    <location>
        <begin position="200"/>
        <end position="220"/>
    </location>
</feature>
<keyword evidence="5" id="KW-1133">Transmembrane helix</keyword>
<evidence type="ECO:0000256" key="5">
    <source>
        <dbReference type="SAM" id="Phobius"/>
    </source>
</evidence>
<dbReference type="Proteomes" id="UP000002058">
    <property type="component" value="Unassembled WGS sequence"/>
</dbReference>
<dbReference type="KEGG" id="ure:UREG_01224"/>